<name>A0A9N9GF39_9GLOM</name>
<dbReference type="OrthoDB" id="2444608at2759"/>
<accession>A0A9N9GF39</accession>
<evidence type="ECO:0000313" key="2">
    <source>
        <dbReference type="Proteomes" id="UP000789572"/>
    </source>
</evidence>
<protein>
    <submittedName>
        <fullName evidence="1">11005_t:CDS:1</fullName>
    </submittedName>
</protein>
<sequence length="190" mass="21276">MNYPTSISLQTLKSQLDIFEKTLLVKQKVANQDYFKQLIKVELGKLLKSLPKGVKKIEKAIFIQAVETNNKTLPTSTKSLQDTQNLKQSLTDGEAKTLTSNLIEQKLGGSEKFQEGVYQAKPEIVKSVLEELKAKGTILKEIHNIFGPDEFYPTEPSDSIPKGREGFRKNAKELALQQAEEQAQIKAIEA</sequence>
<organism evidence="1 2">
    <name type="scientific">Paraglomus occultum</name>
    <dbReference type="NCBI Taxonomy" id="144539"/>
    <lineage>
        <taxon>Eukaryota</taxon>
        <taxon>Fungi</taxon>
        <taxon>Fungi incertae sedis</taxon>
        <taxon>Mucoromycota</taxon>
        <taxon>Glomeromycotina</taxon>
        <taxon>Glomeromycetes</taxon>
        <taxon>Paraglomerales</taxon>
        <taxon>Paraglomeraceae</taxon>
        <taxon>Paraglomus</taxon>
    </lineage>
</organism>
<keyword evidence="2" id="KW-1185">Reference proteome</keyword>
<dbReference type="AlphaFoldDB" id="A0A9N9GF39"/>
<dbReference type="Proteomes" id="UP000789572">
    <property type="component" value="Unassembled WGS sequence"/>
</dbReference>
<evidence type="ECO:0000313" key="1">
    <source>
        <dbReference type="EMBL" id="CAG8597611.1"/>
    </source>
</evidence>
<reference evidence="1" key="1">
    <citation type="submission" date="2021-06" db="EMBL/GenBank/DDBJ databases">
        <authorList>
            <person name="Kallberg Y."/>
            <person name="Tangrot J."/>
            <person name="Rosling A."/>
        </authorList>
    </citation>
    <scope>NUCLEOTIDE SEQUENCE</scope>
    <source>
        <strain evidence="1">IA702</strain>
    </source>
</reference>
<proteinExistence type="predicted"/>
<gene>
    <name evidence="1" type="ORF">POCULU_LOCUS7295</name>
</gene>
<dbReference type="EMBL" id="CAJVPJ010001609">
    <property type="protein sequence ID" value="CAG8597611.1"/>
    <property type="molecule type" value="Genomic_DNA"/>
</dbReference>
<comment type="caution">
    <text evidence="1">The sequence shown here is derived from an EMBL/GenBank/DDBJ whole genome shotgun (WGS) entry which is preliminary data.</text>
</comment>